<evidence type="ECO:0000256" key="2">
    <source>
        <dbReference type="ARBA" id="ARBA00022980"/>
    </source>
</evidence>
<dbReference type="Gene3D" id="6.20.340.10">
    <property type="match status" value="1"/>
</dbReference>
<evidence type="ECO:0000313" key="7">
    <source>
        <dbReference type="EMBL" id="KAG5676093.1"/>
    </source>
</evidence>
<dbReference type="GO" id="GO:0005840">
    <property type="term" value="C:ribosome"/>
    <property type="evidence" value="ECO:0007669"/>
    <property type="project" value="UniProtKB-KW"/>
</dbReference>
<organism evidence="7 8">
    <name type="scientific">Polypedilum vanderplanki</name>
    <name type="common">Sleeping chironomid midge</name>
    <dbReference type="NCBI Taxonomy" id="319348"/>
    <lineage>
        <taxon>Eukaryota</taxon>
        <taxon>Metazoa</taxon>
        <taxon>Ecdysozoa</taxon>
        <taxon>Arthropoda</taxon>
        <taxon>Hexapoda</taxon>
        <taxon>Insecta</taxon>
        <taxon>Pterygota</taxon>
        <taxon>Neoptera</taxon>
        <taxon>Endopterygota</taxon>
        <taxon>Diptera</taxon>
        <taxon>Nematocera</taxon>
        <taxon>Chironomoidea</taxon>
        <taxon>Chironomidae</taxon>
        <taxon>Chironominae</taxon>
        <taxon>Polypedilum</taxon>
        <taxon>Polypedilum</taxon>
    </lineage>
</organism>
<accession>A0A9J6C2I8</accession>
<dbReference type="PRINTS" id="PR01250">
    <property type="entry name" value="RIBOSOMALL34"/>
</dbReference>
<evidence type="ECO:0000256" key="5">
    <source>
        <dbReference type="ARBA" id="ARBA00035333"/>
    </source>
</evidence>
<feature type="compositionally biased region" description="Basic and acidic residues" evidence="6">
    <location>
        <begin position="137"/>
        <end position="159"/>
    </location>
</feature>
<dbReference type="Proteomes" id="UP001107558">
    <property type="component" value="Chromosome 2"/>
</dbReference>
<feature type="compositionally biased region" description="Low complexity" evidence="6">
    <location>
        <begin position="166"/>
        <end position="179"/>
    </location>
</feature>
<comment type="caution">
    <text evidence="7">The sequence shown here is derived from an EMBL/GenBank/DDBJ whole genome shotgun (WGS) entry which is preliminary data.</text>
</comment>
<feature type="region of interest" description="Disordered" evidence="6">
    <location>
        <begin position="110"/>
        <end position="179"/>
    </location>
</feature>
<dbReference type="PANTHER" id="PTHR10759">
    <property type="entry name" value="60S RIBOSOMAL PROTEIN L34"/>
    <property type="match status" value="1"/>
</dbReference>
<dbReference type="GO" id="GO:0006412">
    <property type="term" value="P:translation"/>
    <property type="evidence" value="ECO:0007669"/>
    <property type="project" value="InterPro"/>
</dbReference>
<dbReference type="GO" id="GO:0003735">
    <property type="term" value="F:structural constituent of ribosome"/>
    <property type="evidence" value="ECO:0007669"/>
    <property type="project" value="InterPro"/>
</dbReference>
<dbReference type="GO" id="GO:1990904">
    <property type="term" value="C:ribonucleoprotein complex"/>
    <property type="evidence" value="ECO:0007669"/>
    <property type="project" value="UniProtKB-KW"/>
</dbReference>
<keyword evidence="2" id="KW-0689">Ribosomal protein</keyword>
<dbReference type="AlphaFoldDB" id="A0A9J6C2I8"/>
<evidence type="ECO:0000256" key="4">
    <source>
        <dbReference type="ARBA" id="ARBA00035227"/>
    </source>
</evidence>
<dbReference type="InterPro" id="IPR038562">
    <property type="entry name" value="Ribosomal_eL34_C_sf"/>
</dbReference>
<dbReference type="EMBL" id="JADBJN010000002">
    <property type="protein sequence ID" value="KAG5676093.1"/>
    <property type="molecule type" value="Genomic_DNA"/>
</dbReference>
<evidence type="ECO:0000256" key="6">
    <source>
        <dbReference type="SAM" id="MobiDB-lite"/>
    </source>
</evidence>
<keyword evidence="3" id="KW-0687">Ribonucleoprotein</keyword>
<dbReference type="Gene3D" id="6.20.370.70">
    <property type="match status" value="1"/>
</dbReference>
<evidence type="ECO:0000256" key="1">
    <source>
        <dbReference type="ARBA" id="ARBA00009875"/>
    </source>
</evidence>
<dbReference type="OrthoDB" id="277449at2759"/>
<dbReference type="PROSITE" id="PS01145">
    <property type="entry name" value="RIBOSOMAL_L34E"/>
    <property type="match status" value="1"/>
</dbReference>
<reference evidence="7" key="1">
    <citation type="submission" date="2021-03" db="EMBL/GenBank/DDBJ databases">
        <title>Chromosome level genome of the anhydrobiotic midge Polypedilum vanderplanki.</title>
        <authorList>
            <person name="Yoshida Y."/>
            <person name="Kikawada T."/>
            <person name="Gusev O."/>
        </authorList>
    </citation>
    <scope>NUCLEOTIDE SEQUENCE</scope>
    <source>
        <strain evidence="7">NIAS01</strain>
        <tissue evidence="7">Whole body or cell culture</tissue>
    </source>
</reference>
<dbReference type="Pfam" id="PF01199">
    <property type="entry name" value="Ribosomal_L34e"/>
    <property type="match status" value="1"/>
</dbReference>
<keyword evidence="8" id="KW-1185">Reference proteome</keyword>
<dbReference type="InterPro" id="IPR008195">
    <property type="entry name" value="Ribosomal_eL34"/>
</dbReference>
<evidence type="ECO:0000313" key="8">
    <source>
        <dbReference type="Proteomes" id="UP001107558"/>
    </source>
</evidence>
<gene>
    <name evidence="7" type="ORF">PVAND_005947</name>
</gene>
<name>A0A9J6C2I8_POLVA</name>
<sequence length="179" mass="19668">MVQRLTLRRRLSYNTKSNKRRIVRTPGGRLVYLYLKKKRTVPRCAVTKEKLHGITPSRPSERPRMAKRLKTVRRAYGGVLSHKALRERIIRAFLIDEQKVVKVLKAAQATTVKAPKPQAKPKPTAKPAAPAPQKGGAKGDKKSADKKSDKKPVAADKKSAGGKTVPKPSAGAPAKKAKK</sequence>
<protein>
    <recommendedName>
        <fullName evidence="4">Large ribosomal subunit protein eL34</fullName>
    </recommendedName>
    <alternativeName>
        <fullName evidence="5">60S ribosomal protein L34</fullName>
    </alternativeName>
</protein>
<dbReference type="InterPro" id="IPR018065">
    <property type="entry name" value="Ribosomal_eL34_CS"/>
</dbReference>
<feature type="compositionally biased region" description="Low complexity" evidence="6">
    <location>
        <begin position="113"/>
        <end position="135"/>
    </location>
</feature>
<comment type="similarity">
    <text evidence="1">Belongs to the eukaryotic ribosomal protein eL34 family.</text>
</comment>
<evidence type="ECO:0000256" key="3">
    <source>
        <dbReference type="ARBA" id="ARBA00023274"/>
    </source>
</evidence>
<proteinExistence type="inferred from homology"/>